<sequence length="222" mass="24402">MALATTRSSTPRAVRDPADGSPTHQSLKSAQTRARLIDAAIRCIVRFGYANTTTPRVASEAGLSRGAMLHHFENGQALIKAAIVELHEKRLRAFRRAADVGDHDVGTLVHTYWRQLQKPGFIAFHELALAARTHPELGRILQPLQAEFSARFNEQAYALFPEWQGQRDQFDLAMTLSQTMLEGLAVGLLTGSVKEATVEPMLALLEQQIRALNPALAQQASA</sequence>
<feature type="region of interest" description="Disordered" evidence="3">
    <location>
        <begin position="1"/>
        <end position="30"/>
    </location>
</feature>
<feature type="DNA-binding region" description="H-T-H motif" evidence="2">
    <location>
        <begin position="53"/>
        <end position="72"/>
    </location>
</feature>
<feature type="compositionally biased region" description="Polar residues" evidence="3">
    <location>
        <begin position="1"/>
        <end position="11"/>
    </location>
</feature>
<dbReference type="SUPFAM" id="SSF46689">
    <property type="entry name" value="Homeodomain-like"/>
    <property type="match status" value="1"/>
</dbReference>
<dbReference type="PANTHER" id="PTHR30055">
    <property type="entry name" value="HTH-TYPE TRANSCRIPTIONAL REGULATOR RUTR"/>
    <property type="match status" value="1"/>
</dbReference>
<comment type="caution">
    <text evidence="5">The sequence shown here is derived from an EMBL/GenBank/DDBJ whole genome shotgun (WGS) entry which is preliminary data.</text>
</comment>
<proteinExistence type="predicted"/>
<dbReference type="PANTHER" id="PTHR30055:SF226">
    <property type="entry name" value="HTH-TYPE TRANSCRIPTIONAL REGULATOR PKSA"/>
    <property type="match status" value="1"/>
</dbReference>
<evidence type="ECO:0000256" key="3">
    <source>
        <dbReference type="SAM" id="MobiDB-lite"/>
    </source>
</evidence>
<organism evidence="5 6">
    <name type="scientific">Sphingomonas jejuensis</name>
    <dbReference type="NCBI Taxonomy" id="904715"/>
    <lineage>
        <taxon>Bacteria</taxon>
        <taxon>Pseudomonadati</taxon>
        <taxon>Pseudomonadota</taxon>
        <taxon>Alphaproteobacteria</taxon>
        <taxon>Sphingomonadales</taxon>
        <taxon>Sphingomonadaceae</taxon>
        <taxon>Sphingomonas</taxon>
    </lineage>
</organism>
<evidence type="ECO:0000256" key="1">
    <source>
        <dbReference type="ARBA" id="ARBA00023125"/>
    </source>
</evidence>
<dbReference type="Pfam" id="PF00440">
    <property type="entry name" value="TetR_N"/>
    <property type="match status" value="1"/>
</dbReference>
<gene>
    <name evidence="5" type="ORF">GGR88_000373</name>
</gene>
<evidence type="ECO:0000259" key="4">
    <source>
        <dbReference type="PROSITE" id="PS50977"/>
    </source>
</evidence>
<protein>
    <submittedName>
        <fullName evidence="5">AcrR family transcriptional regulator</fullName>
    </submittedName>
</protein>
<dbReference type="PROSITE" id="PS50977">
    <property type="entry name" value="HTH_TETR_2"/>
    <property type="match status" value="1"/>
</dbReference>
<dbReference type="Gene3D" id="1.10.357.10">
    <property type="entry name" value="Tetracycline Repressor, domain 2"/>
    <property type="match status" value="1"/>
</dbReference>
<dbReference type="EMBL" id="JAATJE010000001">
    <property type="protein sequence ID" value="NJC32899.1"/>
    <property type="molecule type" value="Genomic_DNA"/>
</dbReference>
<dbReference type="PRINTS" id="PR00455">
    <property type="entry name" value="HTHTETR"/>
</dbReference>
<name>A0ABX0XI46_9SPHN</name>
<dbReference type="Proteomes" id="UP000734218">
    <property type="component" value="Unassembled WGS sequence"/>
</dbReference>
<accession>A0ABX0XI46</accession>
<evidence type="ECO:0000313" key="5">
    <source>
        <dbReference type="EMBL" id="NJC32899.1"/>
    </source>
</evidence>
<dbReference type="InterPro" id="IPR009057">
    <property type="entry name" value="Homeodomain-like_sf"/>
</dbReference>
<dbReference type="RefSeq" id="WP_167952423.1">
    <property type="nucleotide sequence ID" value="NZ_JAATJE010000001.1"/>
</dbReference>
<keyword evidence="6" id="KW-1185">Reference proteome</keyword>
<reference evidence="5 6" key="1">
    <citation type="submission" date="2020-03" db="EMBL/GenBank/DDBJ databases">
        <title>Genomic Encyclopedia of Type Strains, Phase IV (KMG-IV): sequencing the most valuable type-strain genomes for metagenomic binning, comparative biology and taxonomic classification.</title>
        <authorList>
            <person name="Goeker M."/>
        </authorList>
    </citation>
    <scope>NUCLEOTIDE SEQUENCE [LARGE SCALE GENOMIC DNA]</scope>
    <source>
        <strain evidence="5 6">DSM 27651</strain>
    </source>
</reference>
<feature type="domain" description="HTH tetR-type" evidence="4">
    <location>
        <begin position="30"/>
        <end position="90"/>
    </location>
</feature>
<evidence type="ECO:0000256" key="2">
    <source>
        <dbReference type="PROSITE-ProRule" id="PRU00335"/>
    </source>
</evidence>
<keyword evidence="1 2" id="KW-0238">DNA-binding</keyword>
<dbReference type="InterPro" id="IPR050109">
    <property type="entry name" value="HTH-type_TetR-like_transc_reg"/>
</dbReference>
<dbReference type="InterPro" id="IPR001647">
    <property type="entry name" value="HTH_TetR"/>
</dbReference>
<evidence type="ECO:0000313" key="6">
    <source>
        <dbReference type="Proteomes" id="UP000734218"/>
    </source>
</evidence>